<keyword evidence="3" id="KW-1185">Reference proteome</keyword>
<proteinExistence type="predicted"/>
<feature type="region of interest" description="Disordered" evidence="1">
    <location>
        <begin position="236"/>
        <end position="259"/>
    </location>
</feature>
<evidence type="ECO:0000313" key="3">
    <source>
        <dbReference type="Proteomes" id="UP000602510"/>
    </source>
</evidence>
<reference evidence="2" key="1">
    <citation type="submission" date="2020-04" db="EMBL/GenBank/DDBJ databases">
        <title>Hybrid Assembly of Korean Phytophthora infestans isolates.</title>
        <authorList>
            <person name="Prokchorchik M."/>
            <person name="Lee Y."/>
            <person name="Seo J."/>
            <person name="Cho J.-H."/>
            <person name="Park Y.-E."/>
            <person name="Jang D.-C."/>
            <person name="Im J.-S."/>
            <person name="Choi J.-G."/>
            <person name="Park H.-J."/>
            <person name="Lee G.-B."/>
            <person name="Lee Y.-G."/>
            <person name="Hong S.-Y."/>
            <person name="Cho K."/>
            <person name="Sohn K.H."/>
        </authorList>
    </citation>
    <scope>NUCLEOTIDE SEQUENCE</scope>
    <source>
        <strain evidence="2">KR_1_A1</strain>
    </source>
</reference>
<sequence>MKGVCRNALNGSNALNGRFCNKLSCTFEAKCGYALCESPALRISRNTNTGMRGITVAADMPAGDIIWARATLSGPLVTPAFLAMTIACASRHKSQRTRAGGTLRMMNHWPAPPYDRDALSSQPSAPAWPSQPRLTVHQYILTRAGPQNVSTRCKLPLQYEMLIIETRSRCPTVTNCDVSIAVVGPNGSIDTYNGDEEKNSDGKSDGGVVTGSPTRGATPIGHNDTSAVVTITFAKSTQEPATRSTPTSTRLSSRLLVTQ</sequence>
<gene>
    <name evidence="2" type="ORF">GN244_ATG16246</name>
</gene>
<comment type="caution">
    <text evidence="2">The sequence shown here is derived from an EMBL/GenBank/DDBJ whole genome shotgun (WGS) entry which is preliminary data.</text>
</comment>
<feature type="compositionally biased region" description="Basic and acidic residues" evidence="1">
    <location>
        <begin position="195"/>
        <end position="204"/>
    </location>
</feature>
<evidence type="ECO:0000313" key="2">
    <source>
        <dbReference type="EMBL" id="KAF4031886.1"/>
    </source>
</evidence>
<dbReference type="Proteomes" id="UP000602510">
    <property type="component" value="Unassembled WGS sequence"/>
</dbReference>
<protein>
    <submittedName>
        <fullName evidence="2">Uncharacterized protein</fullName>
    </submittedName>
</protein>
<organism evidence="2 3">
    <name type="scientific">Phytophthora infestans</name>
    <name type="common">Potato late blight agent</name>
    <name type="synonym">Botrytis infestans</name>
    <dbReference type="NCBI Taxonomy" id="4787"/>
    <lineage>
        <taxon>Eukaryota</taxon>
        <taxon>Sar</taxon>
        <taxon>Stramenopiles</taxon>
        <taxon>Oomycota</taxon>
        <taxon>Peronosporomycetes</taxon>
        <taxon>Peronosporales</taxon>
        <taxon>Peronosporaceae</taxon>
        <taxon>Phytophthora</taxon>
    </lineage>
</organism>
<dbReference type="AlphaFoldDB" id="A0A833T120"/>
<feature type="region of interest" description="Disordered" evidence="1">
    <location>
        <begin position="187"/>
        <end position="223"/>
    </location>
</feature>
<evidence type="ECO:0000256" key="1">
    <source>
        <dbReference type="SAM" id="MobiDB-lite"/>
    </source>
</evidence>
<feature type="compositionally biased region" description="Low complexity" evidence="1">
    <location>
        <begin position="242"/>
        <end position="259"/>
    </location>
</feature>
<dbReference type="EMBL" id="WSZM01000531">
    <property type="protein sequence ID" value="KAF4031886.1"/>
    <property type="molecule type" value="Genomic_DNA"/>
</dbReference>
<accession>A0A833T120</accession>
<name>A0A833T120_PHYIN</name>